<dbReference type="WBParaSite" id="nRc.2.0.1.t15265-RA">
    <property type="protein sequence ID" value="nRc.2.0.1.t15265-RA"/>
    <property type="gene ID" value="nRc.2.0.1.g15265"/>
</dbReference>
<name>A0A915IN77_ROMCU</name>
<sequence>NNPAKKTTSSSDVVRYEYSGVISLDISTLARFEEIIYVIQQFRQQWLIHIQQACSNRIVHGACTKATLPQQDIADATCNMGIAETSVNTERRLMLYYAQAYSAANISWYAWHVRFV</sequence>
<reference evidence="2" key="1">
    <citation type="submission" date="2022-11" db="UniProtKB">
        <authorList>
            <consortium name="WormBaseParasite"/>
        </authorList>
    </citation>
    <scope>IDENTIFICATION</scope>
</reference>
<organism evidence="1 2">
    <name type="scientific">Romanomermis culicivorax</name>
    <name type="common">Nematode worm</name>
    <dbReference type="NCBI Taxonomy" id="13658"/>
    <lineage>
        <taxon>Eukaryota</taxon>
        <taxon>Metazoa</taxon>
        <taxon>Ecdysozoa</taxon>
        <taxon>Nematoda</taxon>
        <taxon>Enoplea</taxon>
        <taxon>Dorylaimia</taxon>
        <taxon>Mermithida</taxon>
        <taxon>Mermithoidea</taxon>
        <taxon>Mermithidae</taxon>
        <taxon>Romanomermis</taxon>
    </lineage>
</organism>
<protein>
    <submittedName>
        <fullName evidence="2">Uncharacterized protein</fullName>
    </submittedName>
</protein>
<evidence type="ECO:0000313" key="1">
    <source>
        <dbReference type="Proteomes" id="UP000887565"/>
    </source>
</evidence>
<keyword evidence="1" id="KW-1185">Reference proteome</keyword>
<proteinExistence type="predicted"/>
<accession>A0A915IN77</accession>
<evidence type="ECO:0000313" key="2">
    <source>
        <dbReference type="WBParaSite" id="nRc.2.0.1.t15265-RA"/>
    </source>
</evidence>
<dbReference type="Proteomes" id="UP000887565">
    <property type="component" value="Unplaced"/>
</dbReference>
<dbReference type="AlphaFoldDB" id="A0A915IN77"/>